<dbReference type="EMBL" id="KZ995551">
    <property type="protein sequence ID" value="RKO90451.1"/>
    <property type="molecule type" value="Genomic_DNA"/>
</dbReference>
<organism evidence="2 3">
    <name type="scientific">Blyttiomyces helicus</name>
    <dbReference type="NCBI Taxonomy" id="388810"/>
    <lineage>
        <taxon>Eukaryota</taxon>
        <taxon>Fungi</taxon>
        <taxon>Fungi incertae sedis</taxon>
        <taxon>Chytridiomycota</taxon>
        <taxon>Chytridiomycota incertae sedis</taxon>
        <taxon>Chytridiomycetes</taxon>
        <taxon>Chytridiomycetes incertae sedis</taxon>
        <taxon>Blyttiomyces</taxon>
    </lineage>
</organism>
<dbReference type="InterPro" id="IPR052050">
    <property type="entry name" value="SecEffector_AnkRepeat"/>
</dbReference>
<feature type="region of interest" description="Disordered" evidence="1">
    <location>
        <begin position="1"/>
        <end position="23"/>
    </location>
</feature>
<proteinExistence type="predicted"/>
<evidence type="ECO:0000313" key="2">
    <source>
        <dbReference type="EMBL" id="RKO90451.1"/>
    </source>
</evidence>
<keyword evidence="3" id="KW-1185">Reference proteome</keyword>
<reference evidence="3" key="1">
    <citation type="journal article" date="2018" name="Nat. Microbiol.">
        <title>Leveraging single-cell genomics to expand the fungal tree of life.</title>
        <authorList>
            <person name="Ahrendt S.R."/>
            <person name="Quandt C.A."/>
            <person name="Ciobanu D."/>
            <person name="Clum A."/>
            <person name="Salamov A."/>
            <person name="Andreopoulos B."/>
            <person name="Cheng J.F."/>
            <person name="Woyke T."/>
            <person name="Pelin A."/>
            <person name="Henrissat B."/>
            <person name="Reynolds N.K."/>
            <person name="Benny G.L."/>
            <person name="Smith M.E."/>
            <person name="James T.Y."/>
            <person name="Grigoriev I.V."/>
        </authorList>
    </citation>
    <scope>NUCLEOTIDE SEQUENCE [LARGE SCALE GENOMIC DNA]</scope>
</reference>
<dbReference type="OrthoDB" id="194358at2759"/>
<protein>
    <recommendedName>
        <fullName evidence="4">Ankyrin repeat-containing domain protein</fullName>
    </recommendedName>
</protein>
<name>A0A4P9WCR6_9FUNG</name>
<dbReference type="AlphaFoldDB" id="A0A4P9WCR6"/>
<dbReference type="Proteomes" id="UP000269721">
    <property type="component" value="Unassembled WGS sequence"/>
</dbReference>
<dbReference type="PANTHER" id="PTHR46586">
    <property type="entry name" value="ANKYRIN REPEAT-CONTAINING PROTEIN"/>
    <property type="match status" value="1"/>
</dbReference>
<gene>
    <name evidence="2" type="ORF">BDK51DRAFT_46589</name>
</gene>
<evidence type="ECO:0008006" key="4">
    <source>
        <dbReference type="Google" id="ProtNLM"/>
    </source>
</evidence>
<dbReference type="InterPro" id="IPR036770">
    <property type="entry name" value="Ankyrin_rpt-contain_sf"/>
</dbReference>
<sequence length="317" mass="35732">MRKRKRKRTRSRTKEKARRNRGTRTRALYGKTHVISYKFLCGAWPRLWLRSLATAGTLSPSLAGSSLDIRYLLSLGHDDAATTDVVTSAVSRNDVPLLRLLHAHGFGITEHKLVSQACSKGASELIRDVAAANGHLDVVKFLHEKVLPKVLSSRVWTKPRAAPSNQPARPPPLPARAPQRGLHHCHNGRRGQKLDRPRQTPPQMKEIFIWLHENRTEGCTAEALHSECTSGCVELLWFILDTRPELCSERALELAFETSNTAVLAILYTGGIRFTDEGAKRMLGRWDVVEGNRRGVMRFLPEADGFPRARWGWTRFV</sequence>
<dbReference type="Gene3D" id="1.25.40.20">
    <property type="entry name" value="Ankyrin repeat-containing domain"/>
    <property type="match status" value="1"/>
</dbReference>
<feature type="compositionally biased region" description="Basic residues" evidence="1">
    <location>
        <begin position="181"/>
        <end position="191"/>
    </location>
</feature>
<evidence type="ECO:0000313" key="3">
    <source>
        <dbReference type="Proteomes" id="UP000269721"/>
    </source>
</evidence>
<feature type="region of interest" description="Disordered" evidence="1">
    <location>
        <begin position="158"/>
        <end position="199"/>
    </location>
</feature>
<accession>A0A4P9WCR6</accession>
<dbReference type="PANTHER" id="PTHR46586:SF3">
    <property type="entry name" value="ANKYRIN REPEAT-CONTAINING PROTEIN"/>
    <property type="match status" value="1"/>
</dbReference>
<evidence type="ECO:0000256" key="1">
    <source>
        <dbReference type="SAM" id="MobiDB-lite"/>
    </source>
</evidence>